<dbReference type="GO" id="GO:0015970">
    <property type="term" value="P:guanosine tetraphosphate biosynthetic process"/>
    <property type="evidence" value="ECO:0007669"/>
    <property type="project" value="UniProtKB-UniPathway"/>
</dbReference>
<dbReference type="KEGG" id="bliq:INP51_13830"/>
<dbReference type="InterPro" id="IPR052366">
    <property type="entry name" value="GTP_Pyrophosphokinase"/>
</dbReference>
<organism evidence="3 4">
    <name type="scientific">Blautia liquoris</name>
    <dbReference type="NCBI Taxonomy" id="2779518"/>
    <lineage>
        <taxon>Bacteria</taxon>
        <taxon>Bacillati</taxon>
        <taxon>Bacillota</taxon>
        <taxon>Clostridia</taxon>
        <taxon>Lachnospirales</taxon>
        <taxon>Lachnospiraceae</taxon>
        <taxon>Blautia</taxon>
    </lineage>
</organism>
<dbReference type="Pfam" id="PF04607">
    <property type="entry name" value="RelA_SpoT"/>
    <property type="match status" value="1"/>
</dbReference>
<dbReference type="EMBL" id="CP063304">
    <property type="protein sequence ID" value="QOV19023.1"/>
    <property type="molecule type" value="Genomic_DNA"/>
</dbReference>
<dbReference type="RefSeq" id="WP_193735382.1">
    <property type="nucleotide sequence ID" value="NZ_CP063304.1"/>
</dbReference>
<evidence type="ECO:0000256" key="1">
    <source>
        <dbReference type="ARBA" id="ARBA00004976"/>
    </source>
</evidence>
<comment type="pathway">
    <text evidence="1">Purine metabolism; ppGpp biosynthesis; ppGpp from GTP: step 1/2.</text>
</comment>
<evidence type="ECO:0000313" key="4">
    <source>
        <dbReference type="Proteomes" id="UP000593601"/>
    </source>
</evidence>
<gene>
    <name evidence="3" type="ORF">INP51_13830</name>
</gene>
<feature type="domain" description="RelA/SpoT" evidence="2">
    <location>
        <begin position="65"/>
        <end position="188"/>
    </location>
</feature>
<protein>
    <submittedName>
        <fullName evidence="3">GTP pyrophosphokinase family protein</fullName>
    </submittedName>
</protein>
<dbReference type="Proteomes" id="UP000593601">
    <property type="component" value="Chromosome"/>
</dbReference>
<dbReference type="PANTHER" id="PTHR47837">
    <property type="entry name" value="GTP PYROPHOSPHOKINASE YJBM"/>
    <property type="match status" value="1"/>
</dbReference>
<dbReference type="Gene3D" id="1.10.287.860">
    <property type="entry name" value="Nucleotidyltransferase"/>
    <property type="match status" value="1"/>
</dbReference>
<accession>A0A7M2RF98</accession>
<dbReference type="AlphaFoldDB" id="A0A7M2RF98"/>
<dbReference type="PANTHER" id="PTHR47837:SF2">
    <property type="entry name" value="GTP PYROPHOSPHOKINASE YWAC"/>
    <property type="match status" value="1"/>
</dbReference>
<dbReference type="SMART" id="SM00954">
    <property type="entry name" value="RelA_SpoT"/>
    <property type="match status" value="1"/>
</dbReference>
<dbReference type="GO" id="GO:0016301">
    <property type="term" value="F:kinase activity"/>
    <property type="evidence" value="ECO:0007669"/>
    <property type="project" value="UniProtKB-KW"/>
</dbReference>
<dbReference type="SUPFAM" id="SSF81301">
    <property type="entry name" value="Nucleotidyltransferase"/>
    <property type="match status" value="1"/>
</dbReference>
<evidence type="ECO:0000313" key="3">
    <source>
        <dbReference type="EMBL" id="QOV19023.1"/>
    </source>
</evidence>
<keyword evidence="3" id="KW-0418">Kinase</keyword>
<sequence length="222" mass="26379">MSSEETINEVLKAENPEKIMEKMEPFRKMMLQYHCASMEVETKIRVLNEEFKNNFQRNPIETIKSRIKTPFAIVEKMKRKGLELTLENIEENLTDIAGIRVICSFPEDIYNVAQMIEKQDDIRIIKRKDYIQNPKPNGYRSLHLILEVPVFFTEGKKMMKVEVQFRTIAMDFWASLEHKLAYKKDVENYDSISRELKNCAEITSSLDYRMQEIRNQIEQKIE</sequence>
<dbReference type="Gene3D" id="3.30.460.10">
    <property type="entry name" value="Beta Polymerase, domain 2"/>
    <property type="match status" value="1"/>
</dbReference>
<dbReference type="InterPro" id="IPR043519">
    <property type="entry name" value="NT_sf"/>
</dbReference>
<proteinExistence type="predicted"/>
<dbReference type="InterPro" id="IPR007685">
    <property type="entry name" value="RelA_SpoT"/>
</dbReference>
<dbReference type="UniPathway" id="UPA00908">
    <property type="reaction ID" value="UER00884"/>
</dbReference>
<keyword evidence="3" id="KW-0808">Transferase</keyword>
<name>A0A7M2RF98_9FIRM</name>
<evidence type="ECO:0000259" key="2">
    <source>
        <dbReference type="SMART" id="SM00954"/>
    </source>
</evidence>
<keyword evidence="4" id="KW-1185">Reference proteome</keyword>
<reference evidence="3 4" key="1">
    <citation type="submission" date="2020-10" db="EMBL/GenBank/DDBJ databases">
        <title>Blautia liquoris sp.nov., isolated from the mud in a fermentation cellar used for the production of Chinese strong-flavoured liquor.</title>
        <authorList>
            <person name="Lu L."/>
        </authorList>
    </citation>
    <scope>NUCLEOTIDE SEQUENCE [LARGE SCALE GENOMIC DNA]</scope>
    <source>
        <strain evidence="3 4">LZLJ-3</strain>
    </source>
</reference>
<dbReference type="CDD" id="cd05399">
    <property type="entry name" value="NT_Rel-Spo_like"/>
    <property type="match status" value="1"/>
</dbReference>